<dbReference type="Gene3D" id="1.10.287.3020">
    <property type="match status" value="1"/>
</dbReference>
<accession>A0A9X2I4Y7</accession>
<evidence type="ECO:0000313" key="1">
    <source>
        <dbReference type="EMBL" id="MCP8900440.1"/>
    </source>
</evidence>
<dbReference type="EMBL" id="JAMFTH010000005">
    <property type="protein sequence ID" value="MCP8900440.1"/>
    <property type="molecule type" value="Genomic_DNA"/>
</dbReference>
<comment type="caution">
    <text evidence="1">The sequence shown here is derived from an EMBL/GenBank/DDBJ whole genome shotgun (WGS) entry which is preliminary data.</text>
</comment>
<dbReference type="AlphaFoldDB" id="A0A9X2I4Y7"/>
<keyword evidence="2" id="KW-1185">Reference proteome</keyword>
<sequence>MSDKEDQFWDLVDAFIQRANDSCEQADASMVSAALLHAAARFNAFTVAGASVDRKEYTEEIEPSLRYLTNQYRDLLRDNLEDYRENYKVYMRSDQDE</sequence>
<dbReference type="RefSeq" id="WP_253968732.1">
    <property type="nucleotide sequence ID" value="NZ_JAMFTH010000005.1"/>
</dbReference>
<protein>
    <submittedName>
        <fullName evidence="1">DUF3144 domain-containing protein</fullName>
    </submittedName>
</protein>
<proteinExistence type="predicted"/>
<gene>
    <name evidence="1" type="ORF">M6D89_14130</name>
</gene>
<name>A0A9X2I4Y7_9GAMM</name>
<organism evidence="1 2">
    <name type="scientific">Gilvimarinus xylanilyticus</name>
    <dbReference type="NCBI Taxonomy" id="2944139"/>
    <lineage>
        <taxon>Bacteria</taxon>
        <taxon>Pseudomonadati</taxon>
        <taxon>Pseudomonadota</taxon>
        <taxon>Gammaproteobacteria</taxon>
        <taxon>Cellvibrionales</taxon>
        <taxon>Cellvibrionaceae</taxon>
        <taxon>Gilvimarinus</taxon>
    </lineage>
</organism>
<dbReference type="Proteomes" id="UP001139319">
    <property type="component" value="Unassembled WGS sequence"/>
</dbReference>
<reference evidence="1" key="2">
    <citation type="submission" date="2023-01" db="EMBL/GenBank/DDBJ databases">
        <title>Gilvimarinus xylanilyticus HB14 isolated from Caulerpa lentillifera aquaculture base in Hainan, China.</title>
        <authorList>
            <person name="Zhang Y.-J."/>
        </authorList>
    </citation>
    <scope>NUCLEOTIDE SEQUENCE</scope>
    <source>
        <strain evidence="1">HB14</strain>
    </source>
</reference>
<dbReference type="Pfam" id="PF11342">
    <property type="entry name" value="DUF3144"/>
    <property type="match status" value="1"/>
</dbReference>
<evidence type="ECO:0000313" key="2">
    <source>
        <dbReference type="Proteomes" id="UP001139319"/>
    </source>
</evidence>
<reference evidence="1" key="1">
    <citation type="submission" date="2022-05" db="EMBL/GenBank/DDBJ databases">
        <authorList>
            <person name="Sun H.-N."/>
        </authorList>
    </citation>
    <scope>NUCLEOTIDE SEQUENCE</scope>
    <source>
        <strain evidence="1">HB14</strain>
    </source>
</reference>
<dbReference type="InterPro" id="IPR021490">
    <property type="entry name" value="DUF3144"/>
</dbReference>